<sequence>MTSDEVAATATASSDARDLPAVVDTLSSAFDEVPIFRWFFPDDERRAAILPAFFAAVCEAHLSWGEIHRSADGLAAAVWVPPGAQMPAEVSATLGERLGGILGEEAATKMADLRPLIRAHHPEGPHWFLNFLAVRPAAQGRGHGTALLAPMLARCDAEGLPAYLDATSENNRRLYERHGFTVVAEVALRDSPPLWCMLREPREAR</sequence>
<dbReference type="Pfam" id="PF00583">
    <property type="entry name" value="Acetyltransf_1"/>
    <property type="match status" value="1"/>
</dbReference>
<reference evidence="2 3" key="1">
    <citation type="journal article" date="2019" name="Int. J. Syst. Evol. Microbiol.">
        <title>The Global Catalogue of Microorganisms (GCM) 10K type strain sequencing project: providing services to taxonomists for standard genome sequencing and annotation.</title>
        <authorList>
            <consortium name="The Broad Institute Genomics Platform"/>
            <consortium name="The Broad Institute Genome Sequencing Center for Infectious Disease"/>
            <person name="Wu L."/>
            <person name="Ma J."/>
        </authorList>
    </citation>
    <scope>NUCLEOTIDE SEQUENCE [LARGE SCALE GENOMIC DNA]</scope>
    <source>
        <strain evidence="2 3">JCM 10671</strain>
    </source>
</reference>
<feature type="domain" description="N-acetyltransferase" evidence="1">
    <location>
        <begin position="121"/>
        <end position="199"/>
    </location>
</feature>
<dbReference type="InterPro" id="IPR000182">
    <property type="entry name" value="GNAT_dom"/>
</dbReference>
<gene>
    <name evidence="2" type="ORF">GCM10009547_30680</name>
</gene>
<dbReference type="PANTHER" id="PTHR42791:SF1">
    <property type="entry name" value="N-ACETYLTRANSFERASE DOMAIN-CONTAINING PROTEIN"/>
    <property type="match status" value="1"/>
</dbReference>
<keyword evidence="3" id="KW-1185">Reference proteome</keyword>
<dbReference type="InterPro" id="IPR052523">
    <property type="entry name" value="Trichothecene_AcTrans"/>
</dbReference>
<organism evidence="2 3">
    <name type="scientific">Sporichthya brevicatena</name>
    <dbReference type="NCBI Taxonomy" id="171442"/>
    <lineage>
        <taxon>Bacteria</taxon>
        <taxon>Bacillati</taxon>
        <taxon>Actinomycetota</taxon>
        <taxon>Actinomycetes</taxon>
        <taxon>Sporichthyales</taxon>
        <taxon>Sporichthyaceae</taxon>
        <taxon>Sporichthya</taxon>
    </lineage>
</organism>
<dbReference type="Gene3D" id="3.40.630.30">
    <property type="match status" value="1"/>
</dbReference>
<evidence type="ECO:0000313" key="2">
    <source>
        <dbReference type="EMBL" id="GAA0625277.1"/>
    </source>
</evidence>
<accession>A0ABN1H0C6</accession>
<evidence type="ECO:0000259" key="1">
    <source>
        <dbReference type="PROSITE" id="PS51186"/>
    </source>
</evidence>
<comment type="caution">
    <text evidence="2">The sequence shown here is derived from an EMBL/GenBank/DDBJ whole genome shotgun (WGS) entry which is preliminary data.</text>
</comment>
<protein>
    <submittedName>
        <fullName evidence="2">GNAT family N-acetyltransferase</fullName>
    </submittedName>
</protein>
<dbReference type="Proteomes" id="UP001500957">
    <property type="component" value="Unassembled WGS sequence"/>
</dbReference>
<evidence type="ECO:0000313" key="3">
    <source>
        <dbReference type="Proteomes" id="UP001500957"/>
    </source>
</evidence>
<name>A0ABN1H0C6_9ACTN</name>
<dbReference type="SUPFAM" id="SSF55729">
    <property type="entry name" value="Acyl-CoA N-acyltransferases (Nat)"/>
    <property type="match status" value="1"/>
</dbReference>
<dbReference type="CDD" id="cd04301">
    <property type="entry name" value="NAT_SF"/>
    <property type="match status" value="1"/>
</dbReference>
<dbReference type="PROSITE" id="PS51186">
    <property type="entry name" value="GNAT"/>
    <property type="match status" value="1"/>
</dbReference>
<dbReference type="EMBL" id="BAAAHE010000025">
    <property type="protein sequence ID" value="GAA0625277.1"/>
    <property type="molecule type" value="Genomic_DNA"/>
</dbReference>
<proteinExistence type="predicted"/>
<dbReference type="InterPro" id="IPR016181">
    <property type="entry name" value="Acyl_CoA_acyltransferase"/>
</dbReference>
<dbReference type="PANTHER" id="PTHR42791">
    <property type="entry name" value="GNAT FAMILY ACETYLTRANSFERASE"/>
    <property type="match status" value="1"/>
</dbReference>
<dbReference type="RefSeq" id="WP_344606263.1">
    <property type="nucleotide sequence ID" value="NZ_BAAAHE010000025.1"/>
</dbReference>